<dbReference type="InterPro" id="IPR007263">
    <property type="entry name" value="DCC1-like"/>
</dbReference>
<evidence type="ECO:0000313" key="2">
    <source>
        <dbReference type="Proteomes" id="UP000664277"/>
    </source>
</evidence>
<dbReference type="PANTHER" id="PTHR33639:SF2">
    <property type="entry name" value="DUF393 DOMAIN-CONTAINING PROTEIN"/>
    <property type="match status" value="1"/>
</dbReference>
<comment type="caution">
    <text evidence="1">The sequence shown here is derived from an EMBL/GenBank/DDBJ whole genome shotgun (WGS) entry which is preliminary data.</text>
</comment>
<sequence>MKTQSDEQEEKRARLDLENQSALLGEDFGQDSGELAQIIEKAKGKDIIFFDGVCGLCDRFVQFVLEHDDGHFYFASLQSPLAKYVLARHGVDTKVLSSVYLVRDALGPQERRYKRSEAALRIMGDCRGASSLLKGFLVIPPFLRDPGYNLVAAVRYRLFGKRDACRIPAPQERDRFLDL</sequence>
<dbReference type="GO" id="GO:0015035">
    <property type="term" value="F:protein-disulfide reductase activity"/>
    <property type="evidence" value="ECO:0007669"/>
    <property type="project" value="InterPro"/>
</dbReference>
<dbReference type="InterPro" id="IPR052927">
    <property type="entry name" value="DCC_oxidoreductase"/>
</dbReference>
<name>A0A8J7PP90_9BACT</name>
<dbReference type="AlphaFoldDB" id="A0A8J7PP90"/>
<proteinExistence type="predicted"/>
<organism evidence="1 2">
    <name type="scientific">Candidatus Obscuribacter phosphatis</name>
    <dbReference type="NCBI Taxonomy" id="1906157"/>
    <lineage>
        <taxon>Bacteria</taxon>
        <taxon>Bacillati</taxon>
        <taxon>Candidatus Melainabacteria</taxon>
        <taxon>Candidatus Obscuribacterales</taxon>
        <taxon>Candidatus Obscuribacteraceae</taxon>
        <taxon>Candidatus Obscuribacter</taxon>
    </lineage>
</organism>
<protein>
    <submittedName>
        <fullName evidence="1">DUF393 domain-containing protein</fullName>
    </submittedName>
</protein>
<reference evidence="1" key="1">
    <citation type="submission" date="2021-02" db="EMBL/GenBank/DDBJ databases">
        <title>Genome-Resolved Metagenomics of a Microbial Community Performing Photosynthetic Biological Nutrient Removal.</title>
        <authorList>
            <person name="Mcdaniel E.A."/>
        </authorList>
    </citation>
    <scope>NUCLEOTIDE SEQUENCE</scope>
    <source>
        <strain evidence="1">UWPOB_OBS1</strain>
    </source>
</reference>
<dbReference type="Pfam" id="PF04134">
    <property type="entry name" value="DCC1-like"/>
    <property type="match status" value="1"/>
</dbReference>
<dbReference type="PANTHER" id="PTHR33639">
    <property type="entry name" value="THIOL-DISULFIDE OXIDOREDUCTASE DCC"/>
    <property type="match status" value="1"/>
</dbReference>
<accession>A0A8J7PP90</accession>
<dbReference type="Proteomes" id="UP000664277">
    <property type="component" value="Unassembled WGS sequence"/>
</dbReference>
<gene>
    <name evidence="1" type="ORF">J0M35_15580</name>
</gene>
<dbReference type="EMBL" id="JAFLCK010000025">
    <property type="protein sequence ID" value="MBN8661787.1"/>
    <property type="molecule type" value="Genomic_DNA"/>
</dbReference>
<evidence type="ECO:0000313" key="1">
    <source>
        <dbReference type="EMBL" id="MBN8661787.1"/>
    </source>
</evidence>